<dbReference type="RefSeq" id="XP_040639634.1">
    <property type="nucleotide sequence ID" value="XM_040779660.1"/>
</dbReference>
<evidence type="ECO:0000256" key="5">
    <source>
        <dbReference type="ARBA" id="ARBA00022603"/>
    </source>
</evidence>
<feature type="compositionally biased region" description="Acidic residues" evidence="10">
    <location>
        <begin position="10"/>
        <end position="19"/>
    </location>
</feature>
<dbReference type="EC" id="2.1.1.85" evidence="3"/>
<dbReference type="PANTHER" id="PTHR14614:SF39">
    <property type="entry name" value="HISTIDINE PROTEIN METHYLTRANSFERASE 1 HOMOLOG"/>
    <property type="match status" value="1"/>
</dbReference>
<dbReference type="AlphaFoldDB" id="A0A017SGR5"/>
<dbReference type="STRING" id="1388766.A0A017SGR5"/>
<dbReference type="HOGENOM" id="CLU_038704_1_1_1"/>
<evidence type="ECO:0000256" key="2">
    <source>
        <dbReference type="ARBA" id="ARBA00004496"/>
    </source>
</evidence>
<gene>
    <name evidence="11" type="ORF">EURHEDRAFT_385857</name>
</gene>
<comment type="subcellular location">
    <subcellularLocation>
        <location evidence="2">Cytoplasm</location>
    </subcellularLocation>
    <subcellularLocation>
        <location evidence="1">Nucleus</location>
    </subcellularLocation>
</comment>
<dbReference type="Proteomes" id="UP000019804">
    <property type="component" value="Unassembled WGS sequence"/>
</dbReference>
<dbReference type="Gene3D" id="3.40.50.150">
    <property type="entry name" value="Vaccinia Virus protein VP39"/>
    <property type="match status" value="1"/>
</dbReference>
<evidence type="ECO:0000313" key="12">
    <source>
        <dbReference type="Proteomes" id="UP000019804"/>
    </source>
</evidence>
<dbReference type="OrthoDB" id="1723750at2759"/>
<dbReference type="PANTHER" id="PTHR14614">
    <property type="entry name" value="HEPATOCELLULAR CARCINOMA-ASSOCIATED ANTIGEN"/>
    <property type="match status" value="1"/>
</dbReference>
<keyword evidence="4" id="KW-0963">Cytoplasm</keyword>
<sequence length="382" mass="42089">MAFSFGFSGDDIDIDDSETEQPVQEHSISAPVENELPTPVEAKRHEMGEWIPTLPSQISYNKLQLSVGNEQDDLTIARREVFDIRTQLMAEDSEQDNEELISGLEHGDLKPNFYEGGFKTWECAMDLAKRVVNDYAVSDVDGDCHVIELGAGTAVPSLVLFAQLFSTSTQQRRTHFTFADYNAVVLRLVTLPNLLLTWNQHREKQLASTGAPSSEQQEQEQDGKQEGEQEGEQEEEEEELDVTPELLEEFQQDLAKRGITIDFISGAWSPAFVDLTFSHSPSGNHKTLVLASETIYSPLSLGAFTETLLALLRLSGTTESKSKALIAAKKVYFGVGGGVDEFLAVLRNTSGNEMDVKELVDVKSQGVGRVVLEVTQAGSVKA</sequence>
<keyword evidence="7" id="KW-0949">S-adenosyl-L-methionine</keyword>
<dbReference type="GO" id="GO:0005737">
    <property type="term" value="C:cytoplasm"/>
    <property type="evidence" value="ECO:0007669"/>
    <property type="project" value="UniProtKB-SubCell"/>
</dbReference>
<evidence type="ECO:0000256" key="3">
    <source>
        <dbReference type="ARBA" id="ARBA00012533"/>
    </source>
</evidence>
<dbReference type="GeneID" id="63694784"/>
<protein>
    <recommendedName>
        <fullName evidence="3">protein-histidine N-methyltransferase</fullName>
        <ecNumber evidence="3">2.1.1.85</ecNumber>
    </recommendedName>
</protein>
<dbReference type="InterPro" id="IPR019410">
    <property type="entry name" value="Methyltransf_16"/>
</dbReference>
<evidence type="ECO:0000256" key="7">
    <source>
        <dbReference type="ARBA" id="ARBA00022691"/>
    </source>
</evidence>
<keyword evidence="12" id="KW-1185">Reference proteome</keyword>
<evidence type="ECO:0000256" key="10">
    <source>
        <dbReference type="SAM" id="MobiDB-lite"/>
    </source>
</evidence>
<evidence type="ECO:0000256" key="8">
    <source>
        <dbReference type="ARBA" id="ARBA00023242"/>
    </source>
</evidence>
<dbReference type="GO" id="GO:0018064">
    <property type="term" value="F:protein-L-histidine N-tele-methyltransferase activity"/>
    <property type="evidence" value="ECO:0007669"/>
    <property type="project" value="UniProtKB-EC"/>
</dbReference>
<evidence type="ECO:0000256" key="4">
    <source>
        <dbReference type="ARBA" id="ARBA00022490"/>
    </source>
</evidence>
<feature type="region of interest" description="Disordered" evidence="10">
    <location>
        <begin position="1"/>
        <end position="28"/>
    </location>
</feature>
<dbReference type="InterPro" id="IPR029063">
    <property type="entry name" value="SAM-dependent_MTases_sf"/>
</dbReference>
<feature type="compositionally biased region" description="Acidic residues" evidence="10">
    <location>
        <begin position="228"/>
        <end position="242"/>
    </location>
</feature>
<keyword evidence="6" id="KW-0808">Transferase</keyword>
<proteinExistence type="inferred from homology"/>
<evidence type="ECO:0000256" key="6">
    <source>
        <dbReference type="ARBA" id="ARBA00022679"/>
    </source>
</evidence>
<dbReference type="EMBL" id="KK088420">
    <property type="protein sequence ID" value="EYE95946.1"/>
    <property type="molecule type" value="Genomic_DNA"/>
</dbReference>
<evidence type="ECO:0000256" key="1">
    <source>
        <dbReference type="ARBA" id="ARBA00004123"/>
    </source>
</evidence>
<feature type="region of interest" description="Disordered" evidence="10">
    <location>
        <begin position="205"/>
        <end position="242"/>
    </location>
</feature>
<reference evidence="12" key="1">
    <citation type="journal article" date="2014" name="Nat. Commun.">
        <title>Genomic adaptations of the halophilic Dead Sea filamentous fungus Eurotium rubrum.</title>
        <authorList>
            <person name="Kis-Papo T."/>
            <person name="Weig A.R."/>
            <person name="Riley R."/>
            <person name="Persoh D."/>
            <person name="Salamov A."/>
            <person name="Sun H."/>
            <person name="Lipzen A."/>
            <person name="Wasser S.P."/>
            <person name="Rambold G."/>
            <person name="Grigoriev I.V."/>
            <person name="Nevo E."/>
        </authorList>
    </citation>
    <scope>NUCLEOTIDE SEQUENCE [LARGE SCALE GENOMIC DNA]</scope>
    <source>
        <strain evidence="12">CBS 135680</strain>
    </source>
</reference>
<evidence type="ECO:0000256" key="9">
    <source>
        <dbReference type="ARBA" id="ARBA00038126"/>
    </source>
</evidence>
<evidence type="ECO:0000313" key="11">
    <source>
        <dbReference type="EMBL" id="EYE95946.1"/>
    </source>
</evidence>
<keyword evidence="8" id="KW-0539">Nucleus</keyword>
<comment type="similarity">
    <text evidence="9">Belongs to the methyltransferase superfamily. METTL18 family.</text>
</comment>
<name>A0A017SGR5_ASPRC</name>
<dbReference type="GO" id="GO:0032259">
    <property type="term" value="P:methylation"/>
    <property type="evidence" value="ECO:0007669"/>
    <property type="project" value="UniProtKB-KW"/>
</dbReference>
<accession>A0A017SGR5</accession>
<keyword evidence="5" id="KW-0489">Methyltransferase</keyword>
<dbReference type="GO" id="GO:0005634">
    <property type="term" value="C:nucleus"/>
    <property type="evidence" value="ECO:0007669"/>
    <property type="project" value="UniProtKB-SubCell"/>
</dbReference>
<organism evidence="11 12">
    <name type="scientific">Aspergillus ruber (strain CBS 135680)</name>
    <dbReference type="NCBI Taxonomy" id="1388766"/>
    <lineage>
        <taxon>Eukaryota</taxon>
        <taxon>Fungi</taxon>
        <taxon>Dikarya</taxon>
        <taxon>Ascomycota</taxon>
        <taxon>Pezizomycotina</taxon>
        <taxon>Eurotiomycetes</taxon>
        <taxon>Eurotiomycetidae</taxon>
        <taxon>Eurotiales</taxon>
        <taxon>Aspergillaceae</taxon>
        <taxon>Aspergillus</taxon>
        <taxon>Aspergillus subgen. Aspergillus</taxon>
    </lineage>
</organism>